<keyword evidence="1" id="KW-0560">Oxidoreductase</keyword>
<dbReference type="Gene3D" id="3.30.390.50">
    <property type="entry name" value="CO dehydrogenase flavoprotein, C-terminal domain"/>
    <property type="match status" value="1"/>
</dbReference>
<evidence type="ECO:0000256" key="1">
    <source>
        <dbReference type="ARBA" id="ARBA00023002"/>
    </source>
</evidence>
<gene>
    <name evidence="3" type="ORF">CXG46_14105</name>
</gene>
<comment type="caution">
    <text evidence="3">The sequence shown here is derived from an EMBL/GenBank/DDBJ whole genome shotgun (WGS) entry which is preliminary data.</text>
</comment>
<dbReference type="Proteomes" id="UP000233565">
    <property type="component" value="Unassembled WGS sequence"/>
</dbReference>
<dbReference type="SUPFAM" id="SSF56176">
    <property type="entry name" value="FAD-binding/transporter-associated domain-like"/>
    <property type="match status" value="1"/>
</dbReference>
<dbReference type="InterPro" id="IPR016167">
    <property type="entry name" value="FAD-bd_PCMH_sub1"/>
</dbReference>
<evidence type="ECO:0000313" key="4">
    <source>
        <dbReference type="Proteomes" id="UP000233565"/>
    </source>
</evidence>
<keyword evidence="4" id="KW-1185">Reference proteome</keyword>
<dbReference type="Pfam" id="PF00941">
    <property type="entry name" value="FAD_binding_5"/>
    <property type="match status" value="1"/>
</dbReference>
<feature type="domain" description="FAD-binding PCMH-type" evidence="2">
    <location>
        <begin position="12"/>
        <end position="243"/>
    </location>
</feature>
<dbReference type="Gene3D" id="3.30.465.10">
    <property type="match status" value="2"/>
</dbReference>
<dbReference type="PANTHER" id="PTHR42659:SF1">
    <property type="entry name" value="OXIDOREDUCTASE"/>
    <property type="match status" value="1"/>
</dbReference>
<dbReference type="InterPro" id="IPR036318">
    <property type="entry name" value="FAD-bd_PCMH-like_sf"/>
</dbReference>
<proteinExistence type="predicted"/>
<evidence type="ECO:0000313" key="3">
    <source>
        <dbReference type="EMBL" id="PKH39541.1"/>
    </source>
</evidence>
<name>A0ABX4QW10_9ACTN</name>
<dbReference type="Gene3D" id="3.30.43.10">
    <property type="entry name" value="Uridine Diphospho-n-acetylenolpyruvylglucosamine Reductase, domain 2"/>
    <property type="match status" value="1"/>
</dbReference>
<dbReference type="InterPro" id="IPR036683">
    <property type="entry name" value="CO_DH_flav_C_dom_sf"/>
</dbReference>
<dbReference type="PROSITE" id="PS51387">
    <property type="entry name" value="FAD_PCMH"/>
    <property type="match status" value="1"/>
</dbReference>
<organism evidence="3 4">
    <name type="scientific">Nocardioides alpinus</name>
    <dbReference type="NCBI Taxonomy" id="748909"/>
    <lineage>
        <taxon>Bacteria</taxon>
        <taxon>Bacillati</taxon>
        <taxon>Actinomycetota</taxon>
        <taxon>Actinomycetes</taxon>
        <taxon>Propionibacteriales</taxon>
        <taxon>Nocardioidaceae</taxon>
        <taxon>Nocardioides</taxon>
    </lineage>
</organism>
<dbReference type="InterPro" id="IPR016169">
    <property type="entry name" value="FAD-bd_PCMH_sub2"/>
</dbReference>
<dbReference type="SMART" id="SM01092">
    <property type="entry name" value="CO_deh_flav_C"/>
    <property type="match status" value="1"/>
</dbReference>
<dbReference type="InterPro" id="IPR005107">
    <property type="entry name" value="CO_DH_flav_C"/>
</dbReference>
<sequence>MRSCPLAPPGRPDVRDFTYVLADDVASAGSLVHNDAVARAVQTPDDVAYVAGGTTQYDLMRDGVWSPGTLVDISRLPLADIEVSDDLLVVGAAVTMADLARHPSVVDLDVLRDSLLLAASPQLRTMATVGGNVLQRTRCRYFRDPTVTQCNKRVPGSGCAAVEGTARTHAVLGVDAGCIAVHASDLAVALVALDARVRTHGPHGGRTISVTQLHVRADEDPARDNTLVAGELITHLEIPLPDARSGYLKVRDRASYEFALTSAAVVARVEDGVLAHVAIGLGGVGSVPWRATRAEEVLRGQRASLALFEEAAAAELADAFTVPGTAFKPELARRTLVRQLRDVTEVTA</sequence>
<evidence type="ECO:0000259" key="2">
    <source>
        <dbReference type="PROSITE" id="PS51387"/>
    </source>
</evidence>
<reference evidence="3 4" key="1">
    <citation type="submission" date="2017-12" db="EMBL/GenBank/DDBJ databases">
        <title>Pharmacopeia of the Arctic Ocean.</title>
        <authorList>
            <person name="Collins E."/>
            <person name="Ducluzeau A.-L."/>
        </authorList>
    </citation>
    <scope>NUCLEOTIDE SEQUENCE [LARGE SCALE GENOMIC DNA]</scope>
    <source>
        <strain evidence="3 4">DSM 23325</strain>
    </source>
</reference>
<dbReference type="SUPFAM" id="SSF55447">
    <property type="entry name" value="CO dehydrogenase flavoprotein C-terminal domain-like"/>
    <property type="match status" value="1"/>
</dbReference>
<dbReference type="InterPro" id="IPR051312">
    <property type="entry name" value="Diverse_Substr_Oxidored"/>
</dbReference>
<protein>
    <submittedName>
        <fullName evidence="3">FAD-binding molybdopterin dehydrogenase</fullName>
    </submittedName>
</protein>
<dbReference type="PANTHER" id="PTHR42659">
    <property type="entry name" value="XANTHINE DEHYDROGENASE SUBUNIT C-RELATED"/>
    <property type="match status" value="1"/>
</dbReference>
<dbReference type="InterPro" id="IPR002346">
    <property type="entry name" value="Mopterin_DH_FAD-bd"/>
</dbReference>
<accession>A0ABX4QW10</accession>
<dbReference type="Pfam" id="PF03450">
    <property type="entry name" value="CO_deh_flav_C"/>
    <property type="match status" value="1"/>
</dbReference>
<dbReference type="EMBL" id="PJBV01000023">
    <property type="protein sequence ID" value="PKH39541.1"/>
    <property type="molecule type" value="Genomic_DNA"/>
</dbReference>
<dbReference type="InterPro" id="IPR016166">
    <property type="entry name" value="FAD-bd_PCMH"/>
</dbReference>